<feature type="non-terminal residue" evidence="2">
    <location>
        <position position="1"/>
    </location>
</feature>
<evidence type="ECO:0000313" key="3">
    <source>
        <dbReference type="Proteomes" id="UP000836841"/>
    </source>
</evidence>
<dbReference type="GO" id="GO:0016592">
    <property type="term" value="C:mediator complex"/>
    <property type="evidence" value="ECO:0007669"/>
    <property type="project" value="InterPro"/>
</dbReference>
<evidence type="ECO:0000313" key="2">
    <source>
        <dbReference type="EMBL" id="CAH2034171.1"/>
    </source>
</evidence>
<feature type="region of interest" description="Disordered" evidence="1">
    <location>
        <begin position="1"/>
        <end position="24"/>
    </location>
</feature>
<protein>
    <recommendedName>
        <fullName evidence="4">Mediator of RNA polymerase II transcription subunit 9</fullName>
    </recommendedName>
</protein>
<evidence type="ECO:0008006" key="4">
    <source>
        <dbReference type="Google" id="ProtNLM"/>
    </source>
</evidence>
<dbReference type="PANTHER" id="PTHR37188:SF1">
    <property type="entry name" value="MEDIATOR OF RNA POLYMERASE II TRANSCRIPTION SUBUNIT-RELATED"/>
    <property type="match status" value="1"/>
</dbReference>
<evidence type="ECO:0000256" key="1">
    <source>
        <dbReference type="SAM" id="MobiDB-lite"/>
    </source>
</evidence>
<reference evidence="2 3" key="1">
    <citation type="submission" date="2022-03" db="EMBL/GenBank/DDBJ databases">
        <authorList>
            <person name="Nunn A."/>
            <person name="Chopra R."/>
            <person name="Nunn A."/>
            <person name="Contreras Garrido A."/>
        </authorList>
    </citation>
    <scope>NUCLEOTIDE SEQUENCE [LARGE SCALE GENOMIC DNA]</scope>
</reference>
<feature type="region of interest" description="Disordered" evidence="1">
    <location>
        <begin position="40"/>
        <end position="71"/>
    </location>
</feature>
<name>A0AAU9R5J3_THLAR</name>
<sequence>ARENLQEAQGRKRRIHETESRSIEETKKLNKNLLCSSLRVQDNLQQQSNGETEAHDQQTLEKQRDTEKQGRGIRFRLDQFYHRQRMKQQQSQAQQPQQDMKFQQQEEIIQLQQQTSPQKHQSLASHFHLFPLVEKLAEAIETGRRDQNSNALVTELNSQFNKSQQLLNSISGNIGSKSMTVDGQKRKLEDNEKLLQQRRELMVEYRKTIEAILKIEP</sequence>
<dbReference type="PANTHER" id="PTHR37188">
    <property type="entry name" value="MEDIATOR OF RNA POLYMERASE II TRANSCRIPTION SUBUNIT-RELATED"/>
    <property type="match status" value="1"/>
</dbReference>
<accession>A0AAU9R5J3</accession>
<feature type="compositionally biased region" description="Basic and acidic residues" evidence="1">
    <location>
        <begin position="52"/>
        <end position="71"/>
    </location>
</feature>
<keyword evidence="3" id="KW-1185">Reference proteome</keyword>
<gene>
    <name evidence="2" type="ORF">TAV2_LOCUS2224</name>
</gene>
<feature type="compositionally biased region" description="Polar residues" evidence="1">
    <location>
        <begin position="40"/>
        <end position="51"/>
    </location>
</feature>
<organism evidence="2 3">
    <name type="scientific">Thlaspi arvense</name>
    <name type="common">Field penny-cress</name>
    <dbReference type="NCBI Taxonomy" id="13288"/>
    <lineage>
        <taxon>Eukaryota</taxon>
        <taxon>Viridiplantae</taxon>
        <taxon>Streptophyta</taxon>
        <taxon>Embryophyta</taxon>
        <taxon>Tracheophyta</taxon>
        <taxon>Spermatophyta</taxon>
        <taxon>Magnoliopsida</taxon>
        <taxon>eudicotyledons</taxon>
        <taxon>Gunneridae</taxon>
        <taxon>Pentapetalae</taxon>
        <taxon>rosids</taxon>
        <taxon>malvids</taxon>
        <taxon>Brassicales</taxon>
        <taxon>Brassicaceae</taxon>
        <taxon>Thlaspideae</taxon>
        <taxon>Thlaspi</taxon>
    </lineage>
</organism>
<dbReference type="Proteomes" id="UP000836841">
    <property type="component" value="Chromosome 1"/>
</dbReference>
<proteinExistence type="predicted"/>
<dbReference type="EMBL" id="OU466857">
    <property type="protein sequence ID" value="CAH2034171.1"/>
    <property type="molecule type" value="Genomic_DNA"/>
</dbReference>
<dbReference type="AlphaFoldDB" id="A0AAU9R5J3"/>
<dbReference type="InterPro" id="IPR038790">
    <property type="entry name" value="Med9_plant"/>
</dbReference>